<dbReference type="Pfam" id="PF09796">
    <property type="entry name" value="QCR10"/>
    <property type="match status" value="1"/>
</dbReference>
<dbReference type="Proteomes" id="UP000694255">
    <property type="component" value="Unassembled WGS sequence"/>
</dbReference>
<evidence type="ECO:0000256" key="1">
    <source>
        <dbReference type="SAM" id="Phobius"/>
    </source>
</evidence>
<dbReference type="InterPro" id="IPR019182">
    <property type="entry name" value="Cytochrome_b-c1_su10_fun"/>
</dbReference>
<evidence type="ECO:0000313" key="2">
    <source>
        <dbReference type="EMBL" id="KAG7661023.1"/>
    </source>
</evidence>
<dbReference type="GO" id="GO:0006122">
    <property type="term" value="P:mitochondrial electron transport, ubiquinol to cytochrome c"/>
    <property type="evidence" value="ECO:0007669"/>
    <property type="project" value="InterPro"/>
</dbReference>
<keyword evidence="1" id="KW-0472">Membrane</keyword>
<accession>A0A8J5UEC3</accession>
<name>A0A8J5UEC3_9ASCO</name>
<dbReference type="EMBL" id="JAGSYN010000270">
    <property type="protein sequence ID" value="KAG7661023.1"/>
    <property type="molecule type" value="Genomic_DNA"/>
</dbReference>
<proteinExistence type="predicted"/>
<organism evidence="2 3">
    <name type="scientific">[Candida] subhashii</name>
    <dbReference type="NCBI Taxonomy" id="561895"/>
    <lineage>
        <taxon>Eukaryota</taxon>
        <taxon>Fungi</taxon>
        <taxon>Dikarya</taxon>
        <taxon>Ascomycota</taxon>
        <taxon>Saccharomycotina</taxon>
        <taxon>Pichiomycetes</taxon>
        <taxon>Debaryomycetaceae</taxon>
        <taxon>Spathaspora</taxon>
    </lineage>
</organism>
<keyword evidence="3" id="KW-1185">Reference proteome</keyword>
<keyword evidence="1" id="KW-1133">Transmembrane helix</keyword>
<sequence>MVAYIRAPVYKTVTNFGKLNLNVIKDYVPNLIFWGGAAGAGVAVFTEGIPLFQTTFYQKIPYFGEHWVYNPDPEDIPL</sequence>
<feature type="transmembrane region" description="Helical" evidence="1">
    <location>
        <begin position="31"/>
        <end position="52"/>
    </location>
</feature>
<dbReference type="AlphaFoldDB" id="A0A8J5UEC3"/>
<dbReference type="PANTHER" id="PTHR28254">
    <property type="entry name" value="CYTOCHROME B-C1 COMPLEX SUBUNIT 10"/>
    <property type="match status" value="1"/>
</dbReference>
<dbReference type="OrthoDB" id="2391627at2759"/>
<dbReference type="PANTHER" id="PTHR28254:SF1">
    <property type="entry name" value="CYTOCHROME B-C1 COMPLEX SUBUNIT 10, MITOCHONDRIAL"/>
    <property type="match status" value="1"/>
</dbReference>
<keyword evidence="1" id="KW-0812">Transmembrane</keyword>
<reference evidence="2 3" key="1">
    <citation type="journal article" date="2021" name="DNA Res.">
        <title>Genome analysis of Candida subhashii reveals its hybrid nature and dual mitochondrial genome conformations.</title>
        <authorList>
            <person name="Mixao V."/>
            <person name="Hegedusova E."/>
            <person name="Saus E."/>
            <person name="Pryszcz L.P."/>
            <person name="Cillingova A."/>
            <person name="Nosek J."/>
            <person name="Gabaldon T."/>
        </authorList>
    </citation>
    <scope>NUCLEOTIDE SEQUENCE [LARGE SCALE GENOMIC DNA]</scope>
    <source>
        <strain evidence="2 3">CBS 10753</strain>
    </source>
</reference>
<dbReference type="GeneID" id="73472195"/>
<dbReference type="RefSeq" id="XP_049261256.1">
    <property type="nucleotide sequence ID" value="XM_049409457.1"/>
</dbReference>
<evidence type="ECO:0000313" key="3">
    <source>
        <dbReference type="Proteomes" id="UP000694255"/>
    </source>
</evidence>
<protein>
    <submittedName>
        <fullName evidence="2">QCR10</fullName>
    </submittedName>
</protein>
<dbReference type="GO" id="GO:0005739">
    <property type="term" value="C:mitochondrion"/>
    <property type="evidence" value="ECO:0007669"/>
    <property type="project" value="GOC"/>
</dbReference>
<comment type="caution">
    <text evidence="2">The sequence shown here is derived from an EMBL/GenBank/DDBJ whole genome shotgun (WGS) entry which is preliminary data.</text>
</comment>
<gene>
    <name evidence="2" type="ORF">J8A68_005395</name>
</gene>